<dbReference type="Proteomes" id="UP000712713">
    <property type="component" value="Unassembled WGS sequence"/>
</dbReference>
<dbReference type="PANTHER" id="PTHR15854">
    <property type="entry name" value="THAP4 PROTEIN"/>
    <property type="match status" value="1"/>
</dbReference>
<organism evidence="2 3">
    <name type="scientific">Tessaracoccus flavescens</name>
    <dbReference type="NCBI Taxonomy" id="399497"/>
    <lineage>
        <taxon>Bacteria</taxon>
        <taxon>Bacillati</taxon>
        <taxon>Actinomycetota</taxon>
        <taxon>Actinomycetes</taxon>
        <taxon>Propionibacteriales</taxon>
        <taxon>Propionibacteriaceae</taxon>
        <taxon>Tessaracoccus</taxon>
    </lineage>
</organism>
<dbReference type="InterPro" id="IPR012674">
    <property type="entry name" value="Calycin"/>
</dbReference>
<proteinExistence type="predicted"/>
<reference evidence="2" key="1">
    <citation type="journal article" date="2021" name="PeerJ">
        <title>Extensive microbial diversity within the chicken gut microbiome revealed by metagenomics and culture.</title>
        <authorList>
            <person name="Gilroy R."/>
            <person name="Ravi A."/>
            <person name="Getino M."/>
            <person name="Pursley I."/>
            <person name="Horton D.L."/>
            <person name="Alikhan N.F."/>
            <person name="Baker D."/>
            <person name="Gharbi K."/>
            <person name="Hall N."/>
            <person name="Watson M."/>
            <person name="Adriaenssens E.M."/>
            <person name="Foster-Nyarko E."/>
            <person name="Jarju S."/>
            <person name="Secka A."/>
            <person name="Antonio M."/>
            <person name="Oren A."/>
            <person name="Chaudhuri R.R."/>
            <person name="La Ragione R."/>
            <person name="Hildebrand F."/>
            <person name="Pallen M.J."/>
        </authorList>
    </citation>
    <scope>NUCLEOTIDE SEQUENCE</scope>
    <source>
        <strain evidence="2">ChiGjej3B3-7470</strain>
    </source>
</reference>
<feature type="domain" description="THAP4-like heme-binding" evidence="1">
    <location>
        <begin position="5"/>
        <end position="154"/>
    </location>
</feature>
<dbReference type="Gene3D" id="2.40.128.20">
    <property type="match status" value="1"/>
</dbReference>
<dbReference type="PANTHER" id="PTHR15854:SF4">
    <property type="entry name" value="PEROXYNITRITE ISOMERASE THAP4"/>
    <property type="match status" value="1"/>
</dbReference>
<evidence type="ECO:0000313" key="2">
    <source>
        <dbReference type="EMBL" id="HJE50936.1"/>
    </source>
</evidence>
<name>A0A921ENH3_9ACTN</name>
<evidence type="ECO:0000313" key="3">
    <source>
        <dbReference type="Proteomes" id="UP000712713"/>
    </source>
</evidence>
<evidence type="ECO:0000259" key="1">
    <source>
        <dbReference type="Pfam" id="PF08768"/>
    </source>
</evidence>
<dbReference type="Pfam" id="PF08768">
    <property type="entry name" value="THAP4_heme-bd"/>
    <property type="match status" value="1"/>
</dbReference>
<reference evidence="2" key="2">
    <citation type="submission" date="2021-09" db="EMBL/GenBank/DDBJ databases">
        <authorList>
            <person name="Gilroy R."/>
        </authorList>
    </citation>
    <scope>NUCLEOTIDE SEQUENCE</scope>
    <source>
        <strain evidence="2">ChiGjej3B3-7470</strain>
    </source>
</reference>
<dbReference type="InterPro" id="IPR045165">
    <property type="entry name" value="Nitrobindin"/>
</dbReference>
<comment type="caution">
    <text evidence="2">The sequence shown here is derived from an EMBL/GenBank/DDBJ whole genome shotgun (WGS) entry which is preliminary data.</text>
</comment>
<gene>
    <name evidence="2" type="ORF">K8V15_02985</name>
</gene>
<dbReference type="SUPFAM" id="SSF50814">
    <property type="entry name" value="Lipocalins"/>
    <property type="match status" value="1"/>
</dbReference>
<accession>A0A921ENH3</accession>
<dbReference type="EMBL" id="DYZF01000070">
    <property type="protein sequence ID" value="HJE50936.1"/>
    <property type="molecule type" value="Genomic_DNA"/>
</dbReference>
<sequence>MHPNVESVQPLLGTFTGEGRGEYPTISTFGYREEVTFTDVGKPFIHYVQKTFALDDGRPMHTETGYLRPGADGHIEFTLAQPTGQTESLEGTFTVDNGVLTITLDGRTTNTSTAKTVDATRRVYRLEGDSLHTSFDMAAVGRDLGRHLTSELRRA</sequence>
<dbReference type="InterPro" id="IPR014878">
    <property type="entry name" value="THAP4-like_heme-bd"/>
</dbReference>
<dbReference type="CDD" id="cd07828">
    <property type="entry name" value="lipocalin_heme-bd-THAP4-like"/>
    <property type="match status" value="1"/>
</dbReference>
<protein>
    <submittedName>
        <fullName evidence="2">FABP family protein</fullName>
    </submittedName>
</protein>
<dbReference type="AlphaFoldDB" id="A0A921ENH3"/>